<dbReference type="InterPro" id="IPR000182">
    <property type="entry name" value="GNAT_dom"/>
</dbReference>
<feature type="domain" description="N-acetyltransferase" evidence="1">
    <location>
        <begin position="38"/>
        <end position="188"/>
    </location>
</feature>
<accession>A0AB34G038</accession>
<sequence length="191" mass="20801">MKIERVARITEADIAACDFSFTISEVVAKPYHDLALGQPIATTPVSPRNKSYGFSEKDFDEPGDAESVILALTASGNGDGDGETTKGGIVGYAFAFKDWNGMATLNTIALDAGLRGEGQGAKLFAAVVEWARELGVKGIRVETQSNNVAACRFYKKQGLAFGGYDEFVYRAIEEHKTETALYWYYMLDGEQ</sequence>
<protein>
    <submittedName>
        <fullName evidence="2">Streptothricin-acetyltransferase</fullName>
    </submittedName>
</protein>
<dbReference type="InterPro" id="IPR016181">
    <property type="entry name" value="Acyl_CoA_acyltransferase"/>
</dbReference>
<dbReference type="AlphaFoldDB" id="A0AB34G038"/>
<dbReference type="PRINTS" id="PR01754">
    <property type="entry name" value="SACTRNSFRASE"/>
</dbReference>
<organism evidence="2 3">
    <name type="scientific">Purpureocillium lavendulum</name>
    <dbReference type="NCBI Taxonomy" id="1247861"/>
    <lineage>
        <taxon>Eukaryota</taxon>
        <taxon>Fungi</taxon>
        <taxon>Dikarya</taxon>
        <taxon>Ascomycota</taxon>
        <taxon>Pezizomycotina</taxon>
        <taxon>Sordariomycetes</taxon>
        <taxon>Hypocreomycetidae</taxon>
        <taxon>Hypocreales</taxon>
        <taxon>Ophiocordycipitaceae</taxon>
        <taxon>Purpureocillium</taxon>
    </lineage>
</organism>
<keyword evidence="3" id="KW-1185">Reference proteome</keyword>
<dbReference type="InterPro" id="IPR008125">
    <property type="entry name" value="Streptothricin_AcTrfase"/>
</dbReference>
<evidence type="ECO:0000313" key="2">
    <source>
        <dbReference type="EMBL" id="KAJ6445002.1"/>
    </source>
</evidence>
<dbReference type="PANTHER" id="PTHR43617">
    <property type="entry name" value="L-AMINO ACID N-ACETYLTRANSFERASE"/>
    <property type="match status" value="1"/>
</dbReference>
<dbReference type="Proteomes" id="UP001163105">
    <property type="component" value="Unassembled WGS sequence"/>
</dbReference>
<dbReference type="PROSITE" id="PS51186">
    <property type="entry name" value="GNAT"/>
    <property type="match status" value="1"/>
</dbReference>
<dbReference type="InterPro" id="IPR050276">
    <property type="entry name" value="MshD_Acetyltransferase"/>
</dbReference>
<evidence type="ECO:0000313" key="3">
    <source>
        <dbReference type="Proteomes" id="UP001163105"/>
    </source>
</evidence>
<dbReference type="Gene3D" id="3.40.630.30">
    <property type="match status" value="1"/>
</dbReference>
<reference evidence="2" key="1">
    <citation type="submission" date="2023-01" db="EMBL/GenBank/DDBJ databases">
        <title>The growth and conidiation of Purpureocillium lavendulum are regulated by nitrogen source and histone H3K14 acetylation.</title>
        <authorList>
            <person name="Tang P."/>
            <person name="Han J."/>
            <person name="Zhang C."/>
            <person name="Tang P."/>
            <person name="Qi F."/>
            <person name="Zhang K."/>
            <person name="Liang L."/>
        </authorList>
    </citation>
    <scope>NUCLEOTIDE SEQUENCE</scope>
    <source>
        <strain evidence="2">YMF1.00683</strain>
    </source>
</reference>
<name>A0AB34G038_9HYPO</name>
<comment type="caution">
    <text evidence="2">The sequence shown here is derived from an EMBL/GenBank/DDBJ whole genome shotgun (WGS) entry which is preliminary data.</text>
</comment>
<proteinExistence type="predicted"/>
<dbReference type="Pfam" id="PF00583">
    <property type="entry name" value="Acetyltransf_1"/>
    <property type="match status" value="1"/>
</dbReference>
<dbReference type="GO" id="GO:0016747">
    <property type="term" value="F:acyltransferase activity, transferring groups other than amino-acyl groups"/>
    <property type="evidence" value="ECO:0007669"/>
    <property type="project" value="InterPro"/>
</dbReference>
<evidence type="ECO:0000259" key="1">
    <source>
        <dbReference type="PROSITE" id="PS51186"/>
    </source>
</evidence>
<dbReference type="SUPFAM" id="SSF55729">
    <property type="entry name" value="Acyl-CoA N-acyltransferases (Nat)"/>
    <property type="match status" value="1"/>
</dbReference>
<dbReference type="EMBL" id="JAQHRD010000002">
    <property type="protein sequence ID" value="KAJ6445002.1"/>
    <property type="molecule type" value="Genomic_DNA"/>
</dbReference>
<gene>
    <name evidence="2" type="ORF">O9K51_03404</name>
</gene>